<reference evidence="17" key="1">
    <citation type="journal article" date="2009" name="BMC Genomics">
        <title>454 pyrosequencing based transcriptome analysis of Zygaena filipendulae with focus on genes involved in biosynthesis of cyanogenic glucosides.</title>
        <authorList>
            <person name="Zagrobelny M."/>
            <person name="Scheibye-Alsing K."/>
            <person name="Jensen N.B."/>
            <person name="Moller B.L."/>
            <person name="Gorodkin J."/>
            <person name="Bak S."/>
        </authorList>
    </citation>
    <scope>NUCLEOTIDE SEQUENCE</scope>
</reference>
<keyword evidence="12 15" id="KW-0503">Monooxygenase</keyword>
<keyword evidence="9" id="KW-0492">Microsome</keyword>
<evidence type="ECO:0000256" key="11">
    <source>
        <dbReference type="ARBA" id="ARBA00023004"/>
    </source>
</evidence>
<dbReference type="InterPro" id="IPR050182">
    <property type="entry name" value="Cytochrome_P450_fam2"/>
</dbReference>
<dbReference type="PROSITE" id="PS00086">
    <property type="entry name" value="CYTOCHROME_P450"/>
    <property type="match status" value="1"/>
</dbReference>
<dbReference type="InterPro" id="IPR036396">
    <property type="entry name" value="Cyt_P450_sf"/>
</dbReference>
<dbReference type="GO" id="GO:0006805">
    <property type="term" value="P:xenobiotic metabolic process"/>
    <property type="evidence" value="ECO:0007669"/>
    <property type="project" value="TreeGrafter"/>
</dbReference>
<dbReference type="SUPFAM" id="SSF48264">
    <property type="entry name" value="Cytochrome P450"/>
    <property type="match status" value="1"/>
</dbReference>
<keyword evidence="16" id="KW-0732">Signal</keyword>
<dbReference type="PRINTS" id="PR00385">
    <property type="entry name" value="P450"/>
</dbReference>
<keyword evidence="7 14" id="KW-0479">Metal-binding</keyword>
<evidence type="ECO:0000256" key="7">
    <source>
        <dbReference type="ARBA" id="ARBA00022723"/>
    </source>
</evidence>
<evidence type="ECO:0000256" key="2">
    <source>
        <dbReference type="ARBA" id="ARBA00003690"/>
    </source>
</evidence>
<dbReference type="GO" id="GO:0016712">
    <property type="term" value="F:oxidoreductase activity, acting on paired donors, with incorporation or reduction of molecular oxygen, reduced flavin or flavoprotein as one donor, and incorporation of one atom of oxygen"/>
    <property type="evidence" value="ECO:0007669"/>
    <property type="project" value="TreeGrafter"/>
</dbReference>
<gene>
    <name evidence="17" type="primary">CYP305B1</name>
</gene>
<dbReference type="Gene3D" id="1.10.630.10">
    <property type="entry name" value="Cytochrome P450"/>
    <property type="match status" value="1"/>
</dbReference>
<dbReference type="PANTHER" id="PTHR24300">
    <property type="entry name" value="CYTOCHROME P450 508A4-RELATED"/>
    <property type="match status" value="1"/>
</dbReference>
<evidence type="ECO:0000256" key="1">
    <source>
        <dbReference type="ARBA" id="ARBA00001971"/>
    </source>
</evidence>
<dbReference type="GO" id="GO:0005506">
    <property type="term" value="F:iron ion binding"/>
    <property type="evidence" value="ECO:0007669"/>
    <property type="project" value="InterPro"/>
</dbReference>
<evidence type="ECO:0000256" key="8">
    <source>
        <dbReference type="ARBA" id="ARBA00022824"/>
    </source>
</evidence>
<feature type="signal peptide" evidence="16">
    <location>
        <begin position="1"/>
        <end position="20"/>
    </location>
</feature>
<keyword evidence="11 14" id="KW-0408">Iron</keyword>
<dbReference type="GO" id="GO:0006082">
    <property type="term" value="P:organic acid metabolic process"/>
    <property type="evidence" value="ECO:0007669"/>
    <property type="project" value="TreeGrafter"/>
</dbReference>
<proteinExistence type="evidence at transcript level"/>
<dbReference type="GO" id="GO:0005789">
    <property type="term" value="C:endoplasmic reticulum membrane"/>
    <property type="evidence" value="ECO:0007669"/>
    <property type="project" value="UniProtKB-SubCell"/>
</dbReference>
<reference evidence="17" key="3">
    <citation type="submission" date="2017-08" db="EMBL/GenBank/DDBJ databases">
        <authorList>
            <person name="de Groot N.N."/>
        </authorList>
    </citation>
    <scope>NUCLEOTIDE SEQUENCE</scope>
</reference>
<keyword evidence="13" id="KW-0472">Membrane</keyword>
<evidence type="ECO:0000256" key="16">
    <source>
        <dbReference type="SAM" id="SignalP"/>
    </source>
</evidence>
<protein>
    <submittedName>
        <fullName evidence="17">Cytochrome P450 CYP305B1</fullName>
    </submittedName>
</protein>
<evidence type="ECO:0000256" key="6">
    <source>
        <dbReference type="ARBA" id="ARBA00022617"/>
    </source>
</evidence>
<dbReference type="PRINTS" id="PR00463">
    <property type="entry name" value="EP450I"/>
</dbReference>
<accession>A0A286MXN2</accession>
<dbReference type="AlphaFoldDB" id="A0A286MXN2"/>
<keyword evidence="10 15" id="KW-0560">Oxidoreductase</keyword>
<evidence type="ECO:0000256" key="14">
    <source>
        <dbReference type="PIRSR" id="PIRSR602401-1"/>
    </source>
</evidence>
<evidence type="ECO:0000256" key="15">
    <source>
        <dbReference type="RuleBase" id="RU000461"/>
    </source>
</evidence>
<evidence type="ECO:0000256" key="9">
    <source>
        <dbReference type="ARBA" id="ARBA00022848"/>
    </source>
</evidence>
<evidence type="ECO:0000256" key="4">
    <source>
        <dbReference type="ARBA" id="ARBA00004406"/>
    </source>
</evidence>
<evidence type="ECO:0000256" key="10">
    <source>
        <dbReference type="ARBA" id="ARBA00023002"/>
    </source>
</evidence>
<comment type="function">
    <text evidence="2">May be involved in the metabolism of insect hormones and in the breakdown of synthetic insecticides.</text>
</comment>
<comment type="similarity">
    <text evidence="5 15">Belongs to the cytochrome P450 family.</text>
</comment>
<keyword evidence="6 14" id="KW-0349">Heme</keyword>
<comment type="subcellular location">
    <subcellularLocation>
        <location evidence="4">Endoplasmic reticulum membrane</location>
        <topology evidence="4">Peripheral membrane protein</topology>
    </subcellularLocation>
    <subcellularLocation>
        <location evidence="3">Microsome membrane</location>
        <topology evidence="3">Peripheral membrane protein</topology>
    </subcellularLocation>
</comment>
<dbReference type="Pfam" id="PF00067">
    <property type="entry name" value="p450"/>
    <property type="match status" value="1"/>
</dbReference>
<dbReference type="InterPro" id="IPR002401">
    <property type="entry name" value="Cyt_P450_E_grp-I"/>
</dbReference>
<comment type="cofactor">
    <cofactor evidence="1 14">
        <name>heme</name>
        <dbReference type="ChEBI" id="CHEBI:30413"/>
    </cofactor>
</comment>
<keyword evidence="8" id="KW-0256">Endoplasmic reticulum</keyword>
<name>A0A286MXN2_9NEOP</name>
<dbReference type="PANTHER" id="PTHR24300:SF376">
    <property type="entry name" value="CYTOCHROME P450 15A1"/>
    <property type="match status" value="1"/>
</dbReference>
<evidence type="ECO:0000256" key="12">
    <source>
        <dbReference type="ARBA" id="ARBA00023033"/>
    </source>
</evidence>
<dbReference type="EMBL" id="MF684350">
    <property type="protein sequence ID" value="ASX93984.1"/>
    <property type="molecule type" value="mRNA"/>
</dbReference>
<dbReference type="InterPro" id="IPR001128">
    <property type="entry name" value="Cyt_P450"/>
</dbReference>
<reference evidence="17" key="2">
    <citation type="journal article" date="2014" name="PLoS ONE">
        <title>Chemical defense balanced by sequestration and de novo biosynthesis in a lepidopteran specialist.</title>
        <authorList>
            <person name="Furstenberg-Hagg J."/>
            <person name="Zagrobelny M."/>
            <person name="Jorgensen K."/>
            <person name="Vogel H."/>
            <person name="Moller B.L."/>
            <person name="Bak S."/>
        </authorList>
    </citation>
    <scope>NUCLEOTIDE SEQUENCE</scope>
</reference>
<evidence type="ECO:0000313" key="17">
    <source>
        <dbReference type="EMBL" id="ASX93984.1"/>
    </source>
</evidence>
<feature type="binding site" description="axial binding residue" evidence="14">
    <location>
        <position position="433"/>
    </location>
    <ligand>
        <name>heme</name>
        <dbReference type="ChEBI" id="CHEBI:30413"/>
    </ligand>
    <ligandPart>
        <name>Fe</name>
        <dbReference type="ChEBI" id="CHEBI:18248"/>
    </ligandPart>
</feature>
<evidence type="ECO:0000256" key="3">
    <source>
        <dbReference type="ARBA" id="ARBA00004174"/>
    </source>
</evidence>
<feature type="chain" id="PRO_5013307347" evidence="16">
    <location>
        <begin position="21"/>
        <end position="489"/>
    </location>
</feature>
<dbReference type="GO" id="GO:0008395">
    <property type="term" value="F:steroid hydroxylase activity"/>
    <property type="evidence" value="ECO:0007669"/>
    <property type="project" value="TreeGrafter"/>
</dbReference>
<organism evidence="17">
    <name type="scientific">Zygaena filipendulae</name>
    <dbReference type="NCBI Taxonomy" id="287375"/>
    <lineage>
        <taxon>Eukaryota</taxon>
        <taxon>Metazoa</taxon>
        <taxon>Ecdysozoa</taxon>
        <taxon>Arthropoda</taxon>
        <taxon>Hexapoda</taxon>
        <taxon>Insecta</taxon>
        <taxon>Pterygota</taxon>
        <taxon>Neoptera</taxon>
        <taxon>Endopterygota</taxon>
        <taxon>Lepidoptera</taxon>
        <taxon>Glossata</taxon>
        <taxon>Ditrysia</taxon>
        <taxon>Zygaenoidea</taxon>
        <taxon>Zygaenidae</taxon>
        <taxon>Zygaeninae</taxon>
        <taxon>Zygaena</taxon>
    </lineage>
</organism>
<dbReference type="FunFam" id="1.10.630.10:FF:000238">
    <property type="entry name" value="Cytochrome P450 2A6"/>
    <property type="match status" value="1"/>
</dbReference>
<evidence type="ECO:0000256" key="13">
    <source>
        <dbReference type="ARBA" id="ARBA00023136"/>
    </source>
</evidence>
<sequence>MITSIVIFSILIILLTVYLSLESVRKPKNYPPGPKWLPFFGCNFTMKKFSKEYGSQWKALSELRKLYSTDVLGLKLGKELVVVFFGEENIRRMFLDKEFEGRPDTFFARLRCLGTRSGITFTDGQVWKTQRAFTVKNLRNVGFVKTLMEKEIQTETCNFIKCITEKDGHSIHLRNIIAKAVLNVLWKYVAGENIKEEGLEHMLDLFNSRSKAFVMAGGWLNLMPWCRYLFPDWTGYNIIKNLNKELSYLIEEIIQKHKSNLIEGKDFIYSYLDEIDASEDFTEEQLKVICMDLIIAGSQTTSNALLFAFLAALKHPDMQDKVYDEIDRVIGDRLPCWSDNYSLIYTSAFLLEVQRYFTIAPLVGPRRVLFDTYVDGYFIPKETTVMSSIGDLHMDPAIWDQPNEFNPERFIDDTGALKNSEHVYTFGLGRRRCPGDSLGKSFLFIAFVGVIQKFKVVCANGVLPSDEPIIGLLASPKPFQTEFILRKKA</sequence>
<dbReference type="InterPro" id="IPR017972">
    <property type="entry name" value="Cyt_P450_CS"/>
</dbReference>
<evidence type="ECO:0000256" key="5">
    <source>
        <dbReference type="ARBA" id="ARBA00010617"/>
    </source>
</evidence>
<dbReference type="GO" id="GO:0020037">
    <property type="term" value="F:heme binding"/>
    <property type="evidence" value="ECO:0007669"/>
    <property type="project" value="InterPro"/>
</dbReference>